<accession>F4RJQ0</accession>
<feature type="transmembrane region" description="Helical" evidence="1">
    <location>
        <begin position="21"/>
        <end position="39"/>
    </location>
</feature>
<evidence type="ECO:0000256" key="1">
    <source>
        <dbReference type="SAM" id="Phobius"/>
    </source>
</evidence>
<dbReference type="InParanoid" id="F4RJQ0"/>
<protein>
    <submittedName>
        <fullName evidence="2">Uncharacterized protein</fullName>
    </submittedName>
</protein>
<dbReference type="EMBL" id="GL883104">
    <property type="protein sequence ID" value="EGG07349.1"/>
    <property type="molecule type" value="Genomic_DNA"/>
</dbReference>
<evidence type="ECO:0000313" key="3">
    <source>
        <dbReference type="Proteomes" id="UP000001072"/>
    </source>
</evidence>
<reference evidence="3" key="1">
    <citation type="journal article" date="2011" name="Proc. Natl. Acad. Sci. U.S.A.">
        <title>Obligate biotrophy features unraveled by the genomic analysis of rust fungi.</title>
        <authorList>
            <person name="Duplessis S."/>
            <person name="Cuomo C.A."/>
            <person name="Lin Y.-C."/>
            <person name="Aerts A."/>
            <person name="Tisserant E."/>
            <person name="Veneault-Fourrey C."/>
            <person name="Joly D.L."/>
            <person name="Hacquard S."/>
            <person name="Amselem J."/>
            <person name="Cantarel B.L."/>
            <person name="Chiu R."/>
            <person name="Coutinho P.M."/>
            <person name="Feau N."/>
            <person name="Field M."/>
            <person name="Frey P."/>
            <person name="Gelhaye E."/>
            <person name="Goldberg J."/>
            <person name="Grabherr M.G."/>
            <person name="Kodira C.D."/>
            <person name="Kohler A."/>
            <person name="Kuees U."/>
            <person name="Lindquist E.A."/>
            <person name="Lucas S.M."/>
            <person name="Mago R."/>
            <person name="Mauceli E."/>
            <person name="Morin E."/>
            <person name="Murat C."/>
            <person name="Pangilinan J.L."/>
            <person name="Park R."/>
            <person name="Pearson M."/>
            <person name="Quesneville H."/>
            <person name="Rouhier N."/>
            <person name="Sakthikumar S."/>
            <person name="Salamov A.A."/>
            <person name="Schmutz J."/>
            <person name="Selles B."/>
            <person name="Shapiro H."/>
            <person name="Tanguay P."/>
            <person name="Tuskan G.A."/>
            <person name="Henrissat B."/>
            <person name="Van de Peer Y."/>
            <person name="Rouze P."/>
            <person name="Ellis J.G."/>
            <person name="Dodds P.N."/>
            <person name="Schein J.E."/>
            <person name="Zhong S."/>
            <person name="Hamelin R.C."/>
            <person name="Grigoriev I.V."/>
            <person name="Szabo L.J."/>
            <person name="Martin F."/>
        </authorList>
    </citation>
    <scope>NUCLEOTIDE SEQUENCE [LARGE SCALE GENOMIC DNA]</scope>
    <source>
        <strain evidence="3">98AG31 / pathotype 3-4-7</strain>
    </source>
</reference>
<dbReference type="RefSeq" id="XP_007409256.1">
    <property type="nucleotide sequence ID" value="XM_007409194.1"/>
</dbReference>
<organism evidence="3">
    <name type="scientific">Melampsora larici-populina (strain 98AG31 / pathotype 3-4-7)</name>
    <name type="common">Poplar leaf rust fungus</name>
    <dbReference type="NCBI Taxonomy" id="747676"/>
    <lineage>
        <taxon>Eukaryota</taxon>
        <taxon>Fungi</taxon>
        <taxon>Dikarya</taxon>
        <taxon>Basidiomycota</taxon>
        <taxon>Pucciniomycotina</taxon>
        <taxon>Pucciniomycetes</taxon>
        <taxon>Pucciniales</taxon>
        <taxon>Melampsoraceae</taxon>
        <taxon>Melampsora</taxon>
    </lineage>
</organism>
<gene>
    <name evidence="2" type="ORF">MELLADRAFT_71715</name>
</gene>
<keyword evidence="3" id="KW-1185">Reference proteome</keyword>
<evidence type="ECO:0000313" key="2">
    <source>
        <dbReference type="EMBL" id="EGG07349.1"/>
    </source>
</evidence>
<dbReference type="Proteomes" id="UP000001072">
    <property type="component" value="Unassembled WGS sequence"/>
</dbReference>
<dbReference type="KEGG" id="mlr:MELLADRAFT_71715"/>
<keyword evidence="1" id="KW-1133">Transmembrane helix</keyword>
<keyword evidence="1" id="KW-0472">Membrane</keyword>
<proteinExistence type="predicted"/>
<sequence length="66" mass="7916">MVFVLNVKRFLMFRMKHSPLFVYYSMYIGFYQFPTAPFLQSKLSTGLSAECCLYRYYQSMVQETLT</sequence>
<name>F4RJQ0_MELLP</name>
<dbReference type="VEuPathDB" id="FungiDB:MELLADRAFT_71715"/>
<dbReference type="GeneID" id="18931909"/>
<dbReference type="AlphaFoldDB" id="F4RJQ0"/>
<keyword evidence="1" id="KW-0812">Transmembrane</keyword>
<dbReference type="HOGENOM" id="CLU_2831691_0_0_1"/>